<proteinExistence type="predicted"/>
<gene>
    <name evidence="2" type="ORF">C1645_821316</name>
</gene>
<protein>
    <submittedName>
        <fullName evidence="2">Uncharacterized protein</fullName>
    </submittedName>
</protein>
<keyword evidence="1" id="KW-0812">Transmembrane</keyword>
<reference evidence="2 3" key="1">
    <citation type="submission" date="2018-06" db="EMBL/GenBank/DDBJ databases">
        <title>Comparative genomics reveals the genomic features of Rhizophagus irregularis, R. cerebriforme, R. diaphanum and Gigaspora rosea, and their symbiotic lifestyle signature.</title>
        <authorList>
            <person name="Morin E."/>
            <person name="San Clemente H."/>
            <person name="Chen E.C.H."/>
            <person name="De La Providencia I."/>
            <person name="Hainaut M."/>
            <person name="Kuo A."/>
            <person name="Kohler A."/>
            <person name="Murat C."/>
            <person name="Tang N."/>
            <person name="Roy S."/>
            <person name="Loubradou J."/>
            <person name="Henrissat B."/>
            <person name="Grigoriev I.V."/>
            <person name="Corradi N."/>
            <person name="Roux C."/>
            <person name="Martin F.M."/>
        </authorList>
    </citation>
    <scope>NUCLEOTIDE SEQUENCE [LARGE SCALE GENOMIC DNA]</scope>
    <source>
        <strain evidence="2 3">DAOM 227022</strain>
    </source>
</reference>
<keyword evidence="3" id="KW-1185">Reference proteome</keyword>
<evidence type="ECO:0000313" key="2">
    <source>
        <dbReference type="EMBL" id="RIA91959.1"/>
    </source>
</evidence>
<organism evidence="2 3">
    <name type="scientific">Glomus cerebriforme</name>
    <dbReference type="NCBI Taxonomy" id="658196"/>
    <lineage>
        <taxon>Eukaryota</taxon>
        <taxon>Fungi</taxon>
        <taxon>Fungi incertae sedis</taxon>
        <taxon>Mucoromycota</taxon>
        <taxon>Glomeromycotina</taxon>
        <taxon>Glomeromycetes</taxon>
        <taxon>Glomerales</taxon>
        <taxon>Glomeraceae</taxon>
        <taxon>Glomus</taxon>
    </lineage>
</organism>
<keyword evidence="1" id="KW-0472">Membrane</keyword>
<sequence length="85" mass="9496">MCTHGISDEKGRWSDLALQNIAYLSCHMVACIGAIAMKFMPHKKRLTGKLPSNGQKESLTRMMMIEIKREGNPETNDANTNLTDT</sequence>
<dbReference type="AlphaFoldDB" id="A0A397T3N2"/>
<dbReference type="EMBL" id="QKYT01000138">
    <property type="protein sequence ID" value="RIA91959.1"/>
    <property type="molecule type" value="Genomic_DNA"/>
</dbReference>
<keyword evidence="1" id="KW-1133">Transmembrane helix</keyword>
<feature type="transmembrane region" description="Helical" evidence="1">
    <location>
        <begin position="21"/>
        <end position="40"/>
    </location>
</feature>
<evidence type="ECO:0000313" key="3">
    <source>
        <dbReference type="Proteomes" id="UP000265703"/>
    </source>
</evidence>
<dbReference type="Proteomes" id="UP000265703">
    <property type="component" value="Unassembled WGS sequence"/>
</dbReference>
<comment type="caution">
    <text evidence="2">The sequence shown here is derived from an EMBL/GenBank/DDBJ whole genome shotgun (WGS) entry which is preliminary data.</text>
</comment>
<accession>A0A397T3N2</accession>
<evidence type="ECO:0000256" key="1">
    <source>
        <dbReference type="SAM" id="Phobius"/>
    </source>
</evidence>
<name>A0A397T3N2_9GLOM</name>